<dbReference type="EMBL" id="JABACJ020000001">
    <property type="protein sequence ID" value="MBU3874653.1"/>
    <property type="molecule type" value="Genomic_DNA"/>
</dbReference>
<proteinExistence type="predicted"/>
<dbReference type="SMART" id="SM00387">
    <property type="entry name" value="HATPase_c"/>
    <property type="match status" value="1"/>
</dbReference>
<dbReference type="InterPro" id="IPR050351">
    <property type="entry name" value="BphY/WalK/GraS-like"/>
</dbReference>
<dbReference type="InterPro" id="IPR003594">
    <property type="entry name" value="HATPase_dom"/>
</dbReference>
<feature type="transmembrane region" description="Helical" evidence="8">
    <location>
        <begin position="6"/>
        <end position="36"/>
    </location>
</feature>
<evidence type="ECO:0000313" key="10">
    <source>
        <dbReference type="EMBL" id="MBU3874653.1"/>
    </source>
</evidence>
<dbReference type="CDD" id="cd00082">
    <property type="entry name" value="HisKA"/>
    <property type="match status" value="1"/>
</dbReference>
<dbReference type="RefSeq" id="WP_216239044.1">
    <property type="nucleotide sequence ID" value="NZ_JABACJ020000001.1"/>
</dbReference>
<dbReference type="PANTHER" id="PTHR45453">
    <property type="entry name" value="PHOSPHATE REGULON SENSOR PROTEIN PHOR"/>
    <property type="match status" value="1"/>
</dbReference>
<evidence type="ECO:0000256" key="8">
    <source>
        <dbReference type="SAM" id="Phobius"/>
    </source>
</evidence>
<evidence type="ECO:0000256" key="3">
    <source>
        <dbReference type="ARBA" id="ARBA00012438"/>
    </source>
</evidence>
<sequence>MYIQTLLVIGVVILGVLFIRSAGKGVIGNGITYIICRMFDVDWEEGLILYWHYVRQYYAYLMGIAIIVLFLIFFRILLFGFTHYFDEIIDGINTLADGSEGKIEMSKELGLVEEKLQQVKDDLTKRTREKEEAEKRKDELIVYLAHDIKTPLTSVIGYLDLLVENTKVSLEQQKSYLRIARDKALRLEALINDFFEITHSHVQQIVLDKAVVNLAYLMEQVVAEAYPLFQKAGKSVETDIDASIQVNVDAQKIARVFTNLLKNAIYYSEGTAPICIAAWAAGRSVSIAFSNVGEIRKEEIEHIFEKFYRLDNARQTKTGGAGLGLAIAKEIVQVHGGSITADCKDGQIILSVVLPADNVLIKS</sequence>
<dbReference type="InterPro" id="IPR005467">
    <property type="entry name" value="His_kinase_dom"/>
</dbReference>
<reference evidence="10 11" key="1">
    <citation type="submission" date="2021-06" db="EMBL/GenBank/DDBJ databases">
        <title>Faecalicatena sp. nov. isolated from porcine feces.</title>
        <authorList>
            <person name="Oh B.S."/>
            <person name="Lee J.H."/>
        </authorList>
    </citation>
    <scope>NUCLEOTIDE SEQUENCE [LARGE SCALE GENOMIC DNA]</scope>
    <source>
        <strain evidence="10 11">AGMB00832</strain>
    </source>
</reference>
<dbReference type="Pfam" id="PF00512">
    <property type="entry name" value="HisKA"/>
    <property type="match status" value="1"/>
</dbReference>
<evidence type="ECO:0000256" key="6">
    <source>
        <dbReference type="ARBA" id="ARBA00022777"/>
    </source>
</evidence>
<dbReference type="Pfam" id="PF02518">
    <property type="entry name" value="HATPase_c"/>
    <property type="match status" value="1"/>
</dbReference>
<comment type="subcellular location">
    <subcellularLocation>
        <location evidence="2">Membrane</location>
    </subcellularLocation>
</comment>
<protein>
    <recommendedName>
        <fullName evidence="3">histidine kinase</fullName>
        <ecNumber evidence="3">2.7.13.3</ecNumber>
    </recommendedName>
</protein>
<comment type="catalytic activity">
    <reaction evidence="1">
        <text>ATP + protein L-histidine = ADP + protein N-phospho-L-histidine.</text>
        <dbReference type="EC" id="2.7.13.3"/>
    </reaction>
</comment>
<keyword evidence="8" id="KW-0812">Transmembrane</keyword>
<name>A0ABS6CZA6_9FIRM</name>
<keyword evidence="6 10" id="KW-0418">Kinase</keyword>
<gene>
    <name evidence="10" type="ORF">HGO97_002350</name>
</gene>
<keyword evidence="11" id="KW-1185">Reference proteome</keyword>
<keyword evidence="7" id="KW-0902">Two-component regulatory system</keyword>
<dbReference type="GO" id="GO:0016301">
    <property type="term" value="F:kinase activity"/>
    <property type="evidence" value="ECO:0007669"/>
    <property type="project" value="UniProtKB-KW"/>
</dbReference>
<evidence type="ECO:0000256" key="5">
    <source>
        <dbReference type="ARBA" id="ARBA00022679"/>
    </source>
</evidence>
<evidence type="ECO:0000313" key="11">
    <source>
        <dbReference type="Proteomes" id="UP000723714"/>
    </source>
</evidence>
<comment type="caution">
    <text evidence="10">The sequence shown here is derived from an EMBL/GenBank/DDBJ whole genome shotgun (WGS) entry which is preliminary data.</text>
</comment>
<keyword evidence="5" id="KW-0808">Transferase</keyword>
<evidence type="ECO:0000256" key="1">
    <source>
        <dbReference type="ARBA" id="ARBA00000085"/>
    </source>
</evidence>
<dbReference type="PROSITE" id="PS50109">
    <property type="entry name" value="HIS_KIN"/>
    <property type="match status" value="1"/>
</dbReference>
<dbReference type="SMART" id="SM00388">
    <property type="entry name" value="HisKA"/>
    <property type="match status" value="1"/>
</dbReference>
<accession>A0ABS6CZA6</accession>
<evidence type="ECO:0000256" key="2">
    <source>
        <dbReference type="ARBA" id="ARBA00004370"/>
    </source>
</evidence>
<organism evidence="10 11">
    <name type="scientific">Faecalicatena faecalis</name>
    <dbReference type="NCBI Taxonomy" id="2726362"/>
    <lineage>
        <taxon>Bacteria</taxon>
        <taxon>Bacillati</taxon>
        <taxon>Bacillota</taxon>
        <taxon>Clostridia</taxon>
        <taxon>Lachnospirales</taxon>
        <taxon>Lachnospiraceae</taxon>
        <taxon>Faecalicatena</taxon>
    </lineage>
</organism>
<evidence type="ECO:0000256" key="7">
    <source>
        <dbReference type="ARBA" id="ARBA00023012"/>
    </source>
</evidence>
<dbReference type="InterPro" id="IPR003661">
    <property type="entry name" value="HisK_dim/P_dom"/>
</dbReference>
<feature type="domain" description="Histidine kinase" evidence="9">
    <location>
        <begin position="143"/>
        <end position="358"/>
    </location>
</feature>
<feature type="transmembrane region" description="Helical" evidence="8">
    <location>
        <begin position="57"/>
        <end position="81"/>
    </location>
</feature>
<keyword evidence="4" id="KW-0597">Phosphoprotein</keyword>
<dbReference type="EC" id="2.7.13.3" evidence="3"/>
<evidence type="ECO:0000259" key="9">
    <source>
        <dbReference type="PROSITE" id="PS50109"/>
    </source>
</evidence>
<evidence type="ECO:0000256" key="4">
    <source>
        <dbReference type="ARBA" id="ARBA00022553"/>
    </source>
</evidence>
<dbReference type="PANTHER" id="PTHR45453:SF1">
    <property type="entry name" value="PHOSPHATE REGULON SENSOR PROTEIN PHOR"/>
    <property type="match status" value="1"/>
</dbReference>
<keyword evidence="8" id="KW-0472">Membrane</keyword>
<dbReference type="Proteomes" id="UP000723714">
    <property type="component" value="Unassembled WGS sequence"/>
</dbReference>
<keyword evidence="8" id="KW-1133">Transmembrane helix</keyword>